<dbReference type="PANTHER" id="PTHR41786:SF1">
    <property type="entry name" value="6-HYDROXYMETHYLPTERIN DIPHOSPHOKINASE MPTE-LIKE DOMAIN-CONTAINING PROTEIN"/>
    <property type="match status" value="1"/>
</dbReference>
<protein>
    <submittedName>
        <fullName evidence="3">DUF115 domain-containing protein</fullName>
    </submittedName>
</protein>
<dbReference type="EMBL" id="QSFX01000010">
    <property type="protein sequence ID" value="RHA89576.1"/>
    <property type="molecule type" value="Genomic_DNA"/>
</dbReference>
<evidence type="ECO:0000313" key="3">
    <source>
        <dbReference type="EMBL" id="RHA89576.1"/>
    </source>
</evidence>
<dbReference type="Proteomes" id="UP000283492">
    <property type="component" value="Unassembled WGS sequence"/>
</dbReference>
<gene>
    <name evidence="3" type="ORF">DW914_07370</name>
    <name evidence="2" type="ORF">DWY29_13000</name>
</gene>
<proteinExistence type="predicted"/>
<evidence type="ECO:0000313" key="4">
    <source>
        <dbReference type="Proteomes" id="UP000283492"/>
    </source>
</evidence>
<dbReference type="Pfam" id="PF01973">
    <property type="entry name" value="MptE-like"/>
    <property type="match status" value="1"/>
</dbReference>
<evidence type="ECO:0000259" key="1">
    <source>
        <dbReference type="Pfam" id="PF01973"/>
    </source>
</evidence>
<dbReference type="AlphaFoldDB" id="A0A3R6H2G3"/>
<sequence length="566" mass="65071">MNDRKVYKTNDLIFEIRGKIGTMQEIFETTKITLNLVNEIIYYTRIQYCNYVSARIRRLTGYLDNIIKEISAYEEYSVLLQEVWTSLNAILQAQENRDSVLLADILESDLTPQLEQIQQINMQKIVIDYKTYWEKNGRALKIKNSALYNVIKEVKENNSEISIVPALNGQPTMKYVAEQKELTMHSMLNPEKEAEVFSRAYYNELVLTYYIWGMGMGYHVKALLKQSKQIKVVVLEPKLSILKCALEYLDFSTELEEGQLQILYGRQLLKELTSMSKEDQLLIHQPSLEIMPECAEKQALENYFVSFNSINEQKRDLDNNFFLWQKTGLSEATDVFRDKVRGKKLVIVAAGPSLQEEIGNLKKYRKDVMILSVGTVAQRLIDNGVEPDFIIMTDAWEGMYHQIEGIKKTNIPLLVLATASFSVYKYYKGIIYLLYQEGYDKAEEVANRKEYPLYSVGGSVITLALDLAIQSKPDKIILVGADMAYTDGKEHAFTNQLDGKQLENGRLVEKIGGGYVTTTKNLDIYRKWIEKRLQKDVDVKVYNVSHGAKIHGTVETSFLHAIEDME</sequence>
<evidence type="ECO:0000313" key="5">
    <source>
        <dbReference type="Proteomes" id="UP000285820"/>
    </source>
</evidence>
<evidence type="ECO:0000313" key="2">
    <source>
        <dbReference type="EMBL" id="RGR66470.1"/>
    </source>
</evidence>
<dbReference type="RefSeq" id="WP_118126902.1">
    <property type="nucleotide sequence ID" value="NZ_CABJFX010000010.1"/>
</dbReference>
<dbReference type="EMBL" id="QRUN01000022">
    <property type="protein sequence ID" value="RGR66470.1"/>
    <property type="molecule type" value="Genomic_DNA"/>
</dbReference>
<dbReference type="PANTHER" id="PTHR41786">
    <property type="entry name" value="MOTILITY ACCESSORY FACTOR MAF"/>
    <property type="match status" value="1"/>
</dbReference>
<organism evidence="3 4">
    <name type="scientific">Roseburia inulinivorans</name>
    <dbReference type="NCBI Taxonomy" id="360807"/>
    <lineage>
        <taxon>Bacteria</taxon>
        <taxon>Bacillati</taxon>
        <taxon>Bacillota</taxon>
        <taxon>Clostridia</taxon>
        <taxon>Lachnospirales</taxon>
        <taxon>Lachnospiraceae</taxon>
        <taxon>Roseburia</taxon>
    </lineage>
</organism>
<dbReference type="InterPro" id="IPR002826">
    <property type="entry name" value="MptE-like"/>
</dbReference>
<comment type="caution">
    <text evidence="3">The sequence shown here is derived from an EMBL/GenBank/DDBJ whole genome shotgun (WGS) entry which is preliminary data.</text>
</comment>
<reference evidence="4 5" key="1">
    <citation type="submission" date="2018-08" db="EMBL/GenBank/DDBJ databases">
        <title>A genome reference for cultivated species of the human gut microbiota.</title>
        <authorList>
            <person name="Zou Y."/>
            <person name="Xue W."/>
            <person name="Luo G."/>
        </authorList>
    </citation>
    <scope>NUCLEOTIDE SEQUENCE [LARGE SCALE GENOMIC DNA]</scope>
    <source>
        <strain evidence="2 5">AF24-4</strain>
        <strain evidence="3 4">AM42-1AC</strain>
    </source>
</reference>
<dbReference type="Proteomes" id="UP000285820">
    <property type="component" value="Unassembled WGS sequence"/>
</dbReference>
<accession>A0A3R6H2G3</accession>
<name>A0A3R6H2G3_9FIRM</name>
<feature type="domain" description="6-hydroxymethylpterin diphosphokinase MptE-like" evidence="1">
    <location>
        <begin position="329"/>
        <end position="487"/>
    </location>
</feature>